<evidence type="ECO:0000256" key="1">
    <source>
        <dbReference type="SAM" id="Phobius"/>
    </source>
</evidence>
<evidence type="ECO:0000259" key="2">
    <source>
        <dbReference type="PROSITE" id="PS50076"/>
    </source>
</evidence>
<gene>
    <name evidence="3" type="ORF">B5M09_002021</name>
</gene>
<keyword evidence="4" id="KW-1185">Reference proteome</keyword>
<keyword evidence="1" id="KW-0472">Membrane</keyword>
<feature type="transmembrane region" description="Helical" evidence="1">
    <location>
        <begin position="155"/>
        <end position="175"/>
    </location>
</feature>
<accession>A0A3R7WKP9</accession>
<dbReference type="SMART" id="SM00271">
    <property type="entry name" value="DnaJ"/>
    <property type="match status" value="1"/>
</dbReference>
<feature type="domain" description="J" evidence="2">
    <location>
        <begin position="70"/>
        <end position="134"/>
    </location>
</feature>
<dbReference type="PRINTS" id="PR00625">
    <property type="entry name" value="JDOMAIN"/>
</dbReference>
<proteinExistence type="predicted"/>
<dbReference type="Pfam" id="PF00226">
    <property type="entry name" value="DnaJ"/>
    <property type="match status" value="1"/>
</dbReference>
<evidence type="ECO:0000313" key="3">
    <source>
        <dbReference type="EMBL" id="RQM29336.1"/>
    </source>
</evidence>
<dbReference type="GO" id="GO:0006614">
    <property type="term" value="P:SRP-dependent cotranslational protein targeting to membrane"/>
    <property type="evidence" value="ECO:0007669"/>
    <property type="project" value="TreeGrafter"/>
</dbReference>
<dbReference type="GO" id="GO:0006620">
    <property type="term" value="P:post-translational protein targeting to endoplasmic reticulum membrane"/>
    <property type="evidence" value="ECO:0007669"/>
    <property type="project" value="TreeGrafter"/>
</dbReference>
<feature type="transmembrane region" description="Helical" evidence="1">
    <location>
        <begin position="6"/>
        <end position="25"/>
    </location>
</feature>
<dbReference type="PROSITE" id="PS50076">
    <property type="entry name" value="DNAJ_2"/>
    <property type="match status" value="1"/>
</dbReference>
<evidence type="ECO:0000313" key="4">
    <source>
        <dbReference type="Proteomes" id="UP000284702"/>
    </source>
</evidence>
<dbReference type="VEuPathDB" id="FungiDB:H257_16651"/>
<dbReference type="Proteomes" id="UP000284702">
    <property type="component" value="Unassembled WGS sequence"/>
</dbReference>
<dbReference type="AlphaFoldDB" id="A0A3R7WKP9"/>
<dbReference type="InterPro" id="IPR001623">
    <property type="entry name" value="DnaJ_domain"/>
</dbReference>
<dbReference type="Gene3D" id="1.10.287.110">
    <property type="entry name" value="DnaJ domain"/>
    <property type="match status" value="1"/>
</dbReference>
<dbReference type="SUPFAM" id="SSF46565">
    <property type="entry name" value="Chaperone J-domain"/>
    <property type="match status" value="1"/>
</dbReference>
<dbReference type="EMBL" id="MZMZ02001436">
    <property type="protein sequence ID" value="RQM29336.1"/>
    <property type="molecule type" value="Genomic_DNA"/>
</dbReference>
<sequence length="535" mass="59293">MSPEELTFTLVLLALYAVPSTFLVLRRLFTDPKGCLTKFFVLNFVVLLLSFFFVWQLVEAIQTSDMIAFDPYEILNIPGYSTKKSIRKAYRALSQQLHPDKSRDPLAASKFSRVAKAYEALTDPAGIANYKKYGHPDGKSFHLVDFKAMSGTTGLAIIAAVYGGVLVAGILMALFGGDRYKPEVNPELVERMMAGWHDKMSTFEILTRIVTGVKQPLEEKAAGNCCGGGGSLYEMDDDMKAFLVALETHQCISAIEHRDISRITGQDHVQRDVIALYYHLNQAKVHAVKDLVVPCICTTSRFMDSWPCGCIDDIWFVVPPRAKDIALQLPYLLDLSIKMVADKRSDSATIVHALRLYPSLAQGSLVADAAAIAVQRGRFPDGAKQVPQLTLTEATLTVDGESDVFPKDWVTLRVTCARQHVVPSKPAAKALTIYDKIDPSYLYRKEQLWVVAYEGTTHTLLGAWKVEDPSDSHQVSDALGFWAPASTGAFKVEVRVLSTTYLDVEASQTLTLNVVKQPQQHQSTSIFEELDSDDE</sequence>
<dbReference type="PANTHER" id="PTHR24075:SF0">
    <property type="entry name" value="TRANSLOCATION PROTEIN SEC63 HOMOLOG"/>
    <property type="match status" value="1"/>
</dbReference>
<feature type="transmembrane region" description="Helical" evidence="1">
    <location>
        <begin position="37"/>
        <end position="58"/>
    </location>
</feature>
<dbReference type="InterPro" id="IPR036869">
    <property type="entry name" value="J_dom_sf"/>
</dbReference>
<reference evidence="3" key="1">
    <citation type="submission" date="2018-07" db="EMBL/GenBank/DDBJ databases">
        <title>Annotation of Aphanomyces astaci genome assembly.</title>
        <authorList>
            <person name="Studholme D.J."/>
        </authorList>
    </citation>
    <scope>NUCLEOTIDE SEQUENCE [LARGE SCALE GENOMIC DNA]</scope>
    <source>
        <strain evidence="3">Pc</strain>
    </source>
</reference>
<dbReference type="GO" id="GO:0031207">
    <property type="term" value="C:Sec62/Sec63 complex"/>
    <property type="evidence" value="ECO:0007669"/>
    <property type="project" value="TreeGrafter"/>
</dbReference>
<name>A0A3R7WKP9_APHAT</name>
<keyword evidence="1" id="KW-0812">Transmembrane</keyword>
<keyword evidence="1" id="KW-1133">Transmembrane helix</keyword>
<dbReference type="CDD" id="cd06257">
    <property type="entry name" value="DnaJ"/>
    <property type="match status" value="1"/>
</dbReference>
<dbReference type="PANTHER" id="PTHR24075">
    <property type="entry name" value="SEC63 DOMAIN-CONTAINING"/>
    <property type="match status" value="1"/>
</dbReference>
<protein>
    <recommendedName>
        <fullName evidence="2">J domain-containing protein</fullName>
    </recommendedName>
</protein>
<dbReference type="InterPro" id="IPR035892">
    <property type="entry name" value="C2_domain_sf"/>
</dbReference>
<dbReference type="Gene3D" id="2.60.40.150">
    <property type="entry name" value="C2 domain"/>
    <property type="match status" value="1"/>
</dbReference>
<organism evidence="3 4">
    <name type="scientific">Aphanomyces astaci</name>
    <name type="common">Crayfish plague agent</name>
    <dbReference type="NCBI Taxonomy" id="112090"/>
    <lineage>
        <taxon>Eukaryota</taxon>
        <taxon>Sar</taxon>
        <taxon>Stramenopiles</taxon>
        <taxon>Oomycota</taxon>
        <taxon>Saprolegniomycetes</taxon>
        <taxon>Saprolegniales</taxon>
        <taxon>Verrucalvaceae</taxon>
        <taxon>Aphanomyces</taxon>
    </lineage>
</organism>
<dbReference type="GO" id="GO:0003723">
    <property type="term" value="F:RNA binding"/>
    <property type="evidence" value="ECO:0007669"/>
    <property type="project" value="TreeGrafter"/>
</dbReference>
<dbReference type="GO" id="GO:0008320">
    <property type="term" value="F:protein transmembrane transporter activity"/>
    <property type="evidence" value="ECO:0007669"/>
    <property type="project" value="TreeGrafter"/>
</dbReference>
<comment type="caution">
    <text evidence="3">The sequence shown here is derived from an EMBL/GenBank/DDBJ whole genome shotgun (WGS) entry which is preliminary data.</text>
</comment>